<dbReference type="AlphaFoldDB" id="A0A660HMX8"/>
<keyword evidence="2 6" id="KW-0227">DNA damage</keyword>
<feature type="region of interest" description="Domain III" evidence="6">
    <location>
        <begin position="143"/>
        <end position="185"/>
    </location>
</feature>
<gene>
    <name evidence="6 8" type="primary">ruvA</name>
    <name evidence="8" type="ORF">CWO85_02765</name>
</gene>
<dbReference type="SUPFAM" id="SSF50249">
    <property type="entry name" value="Nucleic acid-binding proteins"/>
    <property type="match status" value="1"/>
</dbReference>
<evidence type="ECO:0000256" key="3">
    <source>
        <dbReference type="ARBA" id="ARBA00023125"/>
    </source>
</evidence>
<dbReference type="RefSeq" id="WP_121464123.1">
    <property type="nucleotide sequence ID" value="NZ_CP025121.1"/>
</dbReference>
<evidence type="ECO:0000256" key="2">
    <source>
        <dbReference type="ARBA" id="ARBA00022763"/>
    </source>
</evidence>
<name>A0A660HMX8_ZIZJU</name>
<dbReference type="NCBIfam" id="TIGR00084">
    <property type="entry name" value="ruvA"/>
    <property type="match status" value="1"/>
</dbReference>
<evidence type="ECO:0000256" key="1">
    <source>
        <dbReference type="ARBA" id="ARBA00022490"/>
    </source>
</evidence>
<evidence type="ECO:0000313" key="9">
    <source>
        <dbReference type="Proteomes" id="UP000272462"/>
    </source>
</evidence>
<dbReference type="Pfam" id="PF01330">
    <property type="entry name" value="RuvA_N"/>
    <property type="match status" value="1"/>
</dbReference>
<accession>A0A660HMX8</accession>
<evidence type="ECO:0000259" key="7">
    <source>
        <dbReference type="SMART" id="SM00278"/>
    </source>
</evidence>
<dbReference type="KEGG" id="pzi:CWO85_02765"/>
<dbReference type="InterPro" id="IPR036267">
    <property type="entry name" value="RuvA_C_sf"/>
</dbReference>
<evidence type="ECO:0000256" key="5">
    <source>
        <dbReference type="ARBA" id="ARBA00023204"/>
    </source>
</evidence>
<dbReference type="GO" id="GO:0000400">
    <property type="term" value="F:four-way junction DNA binding"/>
    <property type="evidence" value="ECO:0007669"/>
    <property type="project" value="UniProtKB-UniRule"/>
</dbReference>
<proteinExistence type="inferred from homology"/>
<feature type="domain" description="Helix-hairpin-helix DNA-binding motif class 1" evidence="7">
    <location>
        <begin position="70"/>
        <end position="89"/>
    </location>
</feature>
<dbReference type="InterPro" id="IPR010994">
    <property type="entry name" value="RuvA_2-like"/>
</dbReference>
<dbReference type="InterPro" id="IPR012340">
    <property type="entry name" value="NA-bd_OB-fold"/>
</dbReference>
<dbReference type="Pfam" id="PF14520">
    <property type="entry name" value="HHH_5"/>
    <property type="match status" value="1"/>
</dbReference>
<dbReference type="GO" id="GO:0006281">
    <property type="term" value="P:DNA repair"/>
    <property type="evidence" value="ECO:0007669"/>
    <property type="project" value="UniProtKB-UniRule"/>
</dbReference>
<dbReference type="InterPro" id="IPR000085">
    <property type="entry name" value="RuvA"/>
</dbReference>
<evidence type="ECO:0000256" key="6">
    <source>
        <dbReference type="HAMAP-Rule" id="MF_00031"/>
    </source>
</evidence>
<dbReference type="Gene3D" id="2.40.50.140">
    <property type="entry name" value="Nucleic acid-binding proteins"/>
    <property type="match status" value="1"/>
</dbReference>
<organism evidence="8 9">
    <name type="scientific">Ziziphus jujuba witches'-broom phytoplasma</name>
    <dbReference type="NCBI Taxonomy" id="135727"/>
    <lineage>
        <taxon>Bacteria</taxon>
        <taxon>Bacillati</taxon>
        <taxon>Mycoplasmatota</taxon>
        <taxon>Mollicutes</taxon>
        <taxon>Acholeplasmatales</taxon>
        <taxon>Acholeplasmataceae</taxon>
        <taxon>Candidatus Phytoplasma</taxon>
        <taxon>16SrV (Elm yellows group)</taxon>
    </lineage>
</organism>
<dbReference type="GO" id="GO:0009378">
    <property type="term" value="F:four-way junction helicase activity"/>
    <property type="evidence" value="ECO:0007669"/>
    <property type="project" value="InterPro"/>
</dbReference>
<comment type="subcellular location">
    <subcellularLocation>
        <location evidence="6">Cytoplasm</location>
    </subcellularLocation>
</comment>
<keyword evidence="4 6" id="KW-0233">DNA recombination</keyword>
<reference evidence="8 9" key="1">
    <citation type="journal article" date="2018" name="BMC Genomics">
        <title>Comparative genome analysis of jujube witches'-broom Phytoplasma, an obligate pathogen that causes jujube witches'-broom disease.</title>
        <authorList>
            <person name="Wang J."/>
            <person name="Song L."/>
            <person name="Jiao Q."/>
            <person name="Yang S."/>
            <person name="Gao R."/>
            <person name="Lu X."/>
            <person name="Zhou G."/>
        </authorList>
    </citation>
    <scope>NUCLEOTIDE SEQUENCE [LARGE SCALE GENOMIC DNA]</scope>
    <source>
        <strain evidence="8">Jwb-nky</strain>
    </source>
</reference>
<dbReference type="InterPro" id="IPR013849">
    <property type="entry name" value="DNA_helicase_Holl-junc_RuvA_I"/>
</dbReference>
<dbReference type="SUPFAM" id="SSF47781">
    <property type="entry name" value="RuvA domain 2-like"/>
    <property type="match status" value="1"/>
</dbReference>
<comment type="caution">
    <text evidence="6">Lacks conserved residue(s) required for the propagation of feature annotation.</text>
</comment>
<comment type="function">
    <text evidence="6">The RuvA-RuvB-RuvC complex processes Holliday junction (HJ) DNA during genetic recombination and DNA repair, while the RuvA-RuvB complex plays an important role in the rescue of blocked DNA replication forks via replication fork reversal (RFR). RuvA specifically binds to HJ cruciform DNA, conferring on it an open structure. The RuvB hexamer acts as an ATP-dependent pump, pulling dsDNA into and through the RuvAB complex. HJ branch migration allows RuvC to scan DNA until it finds its consensus sequence, where it cleaves and resolves the cruciform DNA.</text>
</comment>
<sequence length="185" mass="21527">MYFYIKGKVTSIQNDSVVLDNNGIGYHIGFSNPYVFSINQEVKLFTYFYIKENIHFLYGFLNTQILFFFKKLIAIPGIGPKSAILLTNQDFFQEIQKAISENNVSYLLKFPGIGQKTAQQIIFHLQNNDFFQINKILLNPKQRDVKEVLINLGFKNKEIDKVINKLDFNKEIEIIVKEALSLMMK</sequence>
<dbReference type="HAMAP" id="MF_00031">
    <property type="entry name" value="DNA_HJ_migration_RuvA"/>
    <property type="match status" value="1"/>
</dbReference>
<comment type="domain">
    <text evidence="6">Has three domains with a flexible linker between the domains II and III and assumes an 'L' shape. Domain III is highly mobile and contacts RuvB.</text>
</comment>
<dbReference type="GO" id="GO:0006310">
    <property type="term" value="P:DNA recombination"/>
    <property type="evidence" value="ECO:0007669"/>
    <property type="project" value="UniProtKB-UniRule"/>
</dbReference>
<dbReference type="SUPFAM" id="SSF46929">
    <property type="entry name" value="DNA helicase RuvA subunit, C-terminal domain"/>
    <property type="match status" value="1"/>
</dbReference>
<dbReference type="GO" id="GO:0005737">
    <property type="term" value="C:cytoplasm"/>
    <property type="evidence" value="ECO:0007669"/>
    <property type="project" value="UniProtKB-SubCell"/>
</dbReference>
<dbReference type="EMBL" id="CP025121">
    <property type="protein sequence ID" value="AYJ01410.1"/>
    <property type="molecule type" value="Genomic_DNA"/>
</dbReference>
<dbReference type="GO" id="GO:0048476">
    <property type="term" value="C:Holliday junction resolvase complex"/>
    <property type="evidence" value="ECO:0007669"/>
    <property type="project" value="UniProtKB-UniRule"/>
</dbReference>
<dbReference type="InterPro" id="IPR003583">
    <property type="entry name" value="Hlx-hairpin-Hlx_DNA-bd_motif"/>
</dbReference>
<evidence type="ECO:0000256" key="4">
    <source>
        <dbReference type="ARBA" id="ARBA00023172"/>
    </source>
</evidence>
<keyword evidence="1 6" id="KW-0963">Cytoplasm</keyword>
<dbReference type="Gene3D" id="1.10.150.20">
    <property type="entry name" value="5' to 3' exonuclease, C-terminal subdomain"/>
    <property type="match status" value="1"/>
</dbReference>
<keyword evidence="3 6" id="KW-0238">DNA-binding</keyword>
<evidence type="ECO:0000313" key="8">
    <source>
        <dbReference type="EMBL" id="AYJ01410.1"/>
    </source>
</evidence>
<dbReference type="GO" id="GO:0009379">
    <property type="term" value="C:Holliday junction helicase complex"/>
    <property type="evidence" value="ECO:0007669"/>
    <property type="project" value="InterPro"/>
</dbReference>
<dbReference type="SMART" id="SM00278">
    <property type="entry name" value="HhH1"/>
    <property type="match status" value="2"/>
</dbReference>
<comment type="similarity">
    <text evidence="6">Belongs to the RuvA family.</text>
</comment>
<dbReference type="CDD" id="cd14332">
    <property type="entry name" value="UBA_RuvA_C"/>
    <property type="match status" value="1"/>
</dbReference>
<dbReference type="GO" id="GO:0005524">
    <property type="term" value="F:ATP binding"/>
    <property type="evidence" value="ECO:0007669"/>
    <property type="project" value="InterPro"/>
</dbReference>
<dbReference type="Pfam" id="PF07499">
    <property type="entry name" value="RuvA_C"/>
    <property type="match status" value="1"/>
</dbReference>
<dbReference type="Proteomes" id="UP000272462">
    <property type="component" value="Chromosome"/>
</dbReference>
<feature type="domain" description="Helix-hairpin-helix DNA-binding motif class 1" evidence="7">
    <location>
        <begin position="105"/>
        <end position="124"/>
    </location>
</feature>
<dbReference type="InterPro" id="IPR011114">
    <property type="entry name" value="RuvA_C"/>
</dbReference>
<keyword evidence="5 6" id="KW-0234">DNA repair</keyword>
<dbReference type="OrthoDB" id="5293449at2"/>
<keyword evidence="9" id="KW-1185">Reference proteome</keyword>
<protein>
    <recommendedName>
        <fullName evidence="6">Holliday junction branch migration complex subunit RuvA</fullName>
    </recommendedName>
</protein>
<comment type="subunit">
    <text evidence="6">Homotetramer. Forms an RuvA(8)-RuvB(12)-Holliday junction (HJ) complex. HJ DNA is sandwiched between 2 RuvA tetramers; dsDNA enters through RuvA and exits via RuvB. An RuvB hexamer assembles on each DNA strand where it exits the tetramer. Each RuvB hexamer is contacted by two RuvA subunits (via domain III) on 2 adjacent RuvB subunits; this complex drives branch migration. In the full resolvosome a probable DNA-RuvA(4)-RuvB(12)-RuvC(2) complex forms which resolves the HJ.</text>
</comment>